<keyword evidence="9" id="KW-0406">Ion transport</keyword>
<organism evidence="15 16">
    <name type="scientific">Acuticoccus mangrovi</name>
    <dbReference type="NCBI Taxonomy" id="2796142"/>
    <lineage>
        <taxon>Bacteria</taxon>
        <taxon>Pseudomonadati</taxon>
        <taxon>Pseudomonadota</taxon>
        <taxon>Alphaproteobacteria</taxon>
        <taxon>Hyphomicrobiales</taxon>
        <taxon>Amorphaceae</taxon>
        <taxon>Acuticoccus</taxon>
    </lineage>
</organism>
<evidence type="ECO:0000256" key="6">
    <source>
        <dbReference type="ARBA" id="ARBA00022596"/>
    </source>
</evidence>
<feature type="transmembrane region" description="Helical" evidence="13">
    <location>
        <begin position="119"/>
        <end position="141"/>
    </location>
</feature>
<evidence type="ECO:0000256" key="14">
    <source>
        <dbReference type="SAM" id="MobiDB-lite"/>
    </source>
</evidence>
<keyword evidence="5" id="KW-1003">Cell membrane</keyword>
<dbReference type="Proteomes" id="UP000609531">
    <property type="component" value="Unassembled WGS sequence"/>
</dbReference>
<keyword evidence="16" id="KW-1185">Reference proteome</keyword>
<keyword evidence="4 13" id="KW-0813">Transport</keyword>
<evidence type="ECO:0000256" key="8">
    <source>
        <dbReference type="ARBA" id="ARBA00022989"/>
    </source>
</evidence>
<feature type="transmembrane region" description="Helical" evidence="13">
    <location>
        <begin position="161"/>
        <end position="178"/>
    </location>
</feature>
<evidence type="ECO:0000256" key="2">
    <source>
        <dbReference type="ARBA" id="ARBA00004651"/>
    </source>
</evidence>
<dbReference type="GO" id="GO:0006824">
    <property type="term" value="P:cobalt ion transport"/>
    <property type="evidence" value="ECO:0007669"/>
    <property type="project" value="UniProtKB-KW"/>
</dbReference>
<keyword evidence="10" id="KW-0921">Nickel transport</keyword>
<keyword evidence="3" id="KW-0171">Cobalt transport</keyword>
<evidence type="ECO:0000256" key="13">
    <source>
        <dbReference type="RuleBase" id="RU362101"/>
    </source>
</evidence>
<comment type="subcellular location">
    <subcellularLocation>
        <location evidence="2 13">Cell membrane</location>
        <topology evidence="2 13">Multi-pass membrane protein</topology>
    </subcellularLocation>
</comment>
<keyword evidence="6" id="KW-0533">Nickel</keyword>
<feature type="transmembrane region" description="Helical" evidence="13">
    <location>
        <begin position="329"/>
        <end position="355"/>
    </location>
</feature>
<evidence type="ECO:0000256" key="5">
    <source>
        <dbReference type="ARBA" id="ARBA00022475"/>
    </source>
</evidence>
<dbReference type="GO" id="GO:0005886">
    <property type="term" value="C:plasma membrane"/>
    <property type="evidence" value="ECO:0007669"/>
    <property type="project" value="UniProtKB-SubCell"/>
</dbReference>
<evidence type="ECO:0000256" key="10">
    <source>
        <dbReference type="ARBA" id="ARBA00023112"/>
    </source>
</evidence>
<evidence type="ECO:0000313" key="15">
    <source>
        <dbReference type="EMBL" id="MBJ3777602.1"/>
    </source>
</evidence>
<comment type="caution">
    <text evidence="15">The sequence shown here is derived from an EMBL/GenBank/DDBJ whole genome shotgun (WGS) entry which is preliminary data.</text>
</comment>
<dbReference type="InterPro" id="IPR051224">
    <property type="entry name" value="NiCoT_RcnA"/>
</dbReference>
<evidence type="ECO:0000313" key="16">
    <source>
        <dbReference type="Proteomes" id="UP000609531"/>
    </source>
</evidence>
<feature type="transmembrane region" description="Helical" evidence="13">
    <location>
        <begin position="287"/>
        <end position="309"/>
    </location>
</feature>
<dbReference type="InterPro" id="IPR011541">
    <property type="entry name" value="Ni/Co_transpt_high_affinity"/>
</dbReference>
<comment type="similarity">
    <text evidence="13">Belongs to the NiCoT transporter (TC 2.A.52) family.</text>
</comment>
<dbReference type="GO" id="GO:0010045">
    <property type="term" value="P:response to nickel cation"/>
    <property type="evidence" value="ECO:0007669"/>
    <property type="project" value="TreeGrafter"/>
</dbReference>
<protein>
    <recommendedName>
        <fullName evidence="13">Nickel/cobalt efflux system</fullName>
    </recommendedName>
</protein>
<keyword evidence="12" id="KW-0170">Cobalt</keyword>
<reference evidence="15" key="1">
    <citation type="submission" date="2020-12" db="EMBL/GenBank/DDBJ databases">
        <title>Bacterial taxonomy.</title>
        <authorList>
            <person name="Pan X."/>
        </authorList>
    </citation>
    <scope>NUCLEOTIDE SEQUENCE</scope>
    <source>
        <strain evidence="15">B2012</strain>
    </source>
</reference>
<evidence type="ECO:0000256" key="9">
    <source>
        <dbReference type="ARBA" id="ARBA00023065"/>
    </source>
</evidence>
<keyword evidence="8 13" id="KW-1133">Transmembrane helix</keyword>
<dbReference type="PANTHER" id="PTHR40659:SF1">
    <property type="entry name" value="NICKEL_COBALT EFFLUX SYSTEM RCNA"/>
    <property type="match status" value="1"/>
</dbReference>
<keyword evidence="11 13" id="KW-0472">Membrane</keyword>
<evidence type="ECO:0000256" key="4">
    <source>
        <dbReference type="ARBA" id="ARBA00022448"/>
    </source>
</evidence>
<evidence type="ECO:0000256" key="11">
    <source>
        <dbReference type="ARBA" id="ARBA00023136"/>
    </source>
</evidence>
<dbReference type="GO" id="GO:0015099">
    <property type="term" value="F:nickel cation transmembrane transporter activity"/>
    <property type="evidence" value="ECO:0007669"/>
    <property type="project" value="UniProtKB-UniRule"/>
</dbReference>
<dbReference type="EMBL" id="JAEKJA010000018">
    <property type="protein sequence ID" value="MBJ3777602.1"/>
    <property type="molecule type" value="Genomic_DNA"/>
</dbReference>
<sequence length="358" mass="37027">MERATTGSVPTIGARDGNLTARGRRTLGAIIVAVIGFTATAAVLSSGLGLVDMARWAAEQQRAFHTMVNELLGVNRHGGLASLGLVGACLAYGFLHAAIPGHGKFLIAGAGIASRISTVRLVGLSLAASLAQAATAIALVYGSFALLDITAGWAMAATDQILVPLSYLAILAIGLILIRRAISGFHGIWREQAARFGLIAPALAASDDHHHTHDHHAHDDHTHGEHVHDHDHDGLCGCGHRHAPTPQEVEAIRSWRDAAMLVIGIGLRPCTGAVFVLVAAWRMHLFTVGAVAAVAMALGTGTFISLVAISATTARGATLFAAGVRNVGLAVPILQLGAGVAITLISVAFLIAGIWPNI</sequence>
<evidence type="ECO:0000256" key="7">
    <source>
        <dbReference type="ARBA" id="ARBA00022692"/>
    </source>
</evidence>
<feature type="transmembrane region" description="Helical" evidence="13">
    <location>
        <begin position="80"/>
        <end position="99"/>
    </location>
</feature>
<evidence type="ECO:0000256" key="3">
    <source>
        <dbReference type="ARBA" id="ARBA00022426"/>
    </source>
</evidence>
<evidence type="ECO:0000256" key="1">
    <source>
        <dbReference type="ARBA" id="ARBA00002510"/>
    </source>
</evidence>
<gene>
    <name evidence="15" type="ORF">JCR33_17990</name>
</gene>
<evidence type="ECO:0000256" key="12">
    <source>
        <dbReference type="ARBA" id="ARBA00023285"/>
    </source>
</evidence>
<dbReference type="AlphaFoldDB" id="A0A934IPE0"/>
<dbReference type="PANTHER" id="PTHR40659">
    <property type="entry name" value="NICKEL/COBALT EFFLUX SYSTEM RCNA"/>
    <property type="match status" value="1"/>
</dbReference>
<dbReference type="Pfam" id="PF03824">
    <property type="entry name" value="NicO"/>
    <property type="match status" value="1"/>
</dbReference>
<proteinExistence type="inferred from homology"/>
<dbReference type="RefSeq" id="WP_198883507.1">
    <property type="nucleotide sequence ID" value="NZ_JAEKJA010000018.1"/>
</dbReference>
<name>A0A934IPE0_9HYPH</name>
<keyword evidence="7 13" id="KW-0812">Transmembrane</keyword>
<comment type="function">
    <text evidence="1">Efflux system for nickel and cobalt.</text>
</comment>
<feature type="region of interest" description="Disordered" evidence="14">
    <location>
        <begin position="209"/>
        <end position="228"/>
    </location>
</feature>
<dbReference type="GO" id="GO:0046583">
    <property type="term" value="F:monoatomic cation efflux transmembrane transporter activity"/>
    <property type="evidence" value="ECO:0007669"/>
    <property type="project" value="TreeGrafter"/>
</dbReference>
<dbReference type="GO" id="GO:0032025">
    <property type="term" value="P:response to cobalt ion"/>
    <property type="evidence" value="ECO:0007669"/>
    <property type="project" value="TreeGrafter"/>
</dbReference>
<accession>A0A934IPE0</accession>
<feature type="transmembrane region" description="Helical" evidence="13">
    <location>
        <begin position="27"/>
        <end position="51"/>
    </location>
</feature>
<feature type="transmembrane region" description="Helical" evidence="13">
    <location>
        <begin position="258"/>
        <end position="281"/>
    </location>
</feature>